<keyword evidence="11" id="KW-0406">Ion transport</keyword>
<evidence type="ECO:0000256" key="5">
    <source>
        <dbReference type="ARBA" id="ARBA00022673"/>
    </source>
</evidence>
<keyword evidence="7" id="KW-0256">Endoplasmic reticulum</keyword>
<keyword evidence="6 15" id="KW-0812">Transmembrane</keyword>
<evidence type="ECO:0000256" key="8">
    <source>
        <dbReference type="ARBA" id="ARBA00022837"/>
    </source>
</evidence>
<comment type="subcellular location">
    <subcellularLocation>
        <location evidence="1">Endoplasmic reticulum membrane</location>
        <topology evidence="1">Multi-pass membrane protein</topology>
    </subcellularLocation>
</comment>
<dbReference type="SMART" id="SM01415">
    <property type="entry name" value="DUF106"/>
    <property type="match status" value="1"/>
</dbReference>
<dbReference type="EMBL" id="JANTQA010000047">
    <property type="protein sequence ID" value="KAJ3432254.1"/>
    <property type="molecule type" value="Genomic_DNA"/>
</dbReference>
<evidence type="ECO:0000256" key="9">
    <source>
        <dbReference type="ARBA" id="ARBA00022989"/>
    </source>
</evidence>
<evidence type="ECO:0000256" key="7">
    <source>
        <dbReference type="ARBA" id="ARBA00022824"/>
    </source>
</evidence>
<keyword evidence="19" id="KW-1185">Reference proteome</keyword>
<comment type="similarity">
    <text evidence="2">Belongs to the TMCO1 family.</text>
</comment>
<dbReference type="AlphaFoldDB" id="A0AAV7YRZ9"/>
<dbReference type="Proteomes" id="UP001150062">
    <property type="component" value="Unassembled WGS sequence"/>
</dbReference>
<evidence type="ECO:0000256" key="11">
    <source>
        <dbReference type="ARBA" id="ARBA00023065"/>
    </source>
</evidence>
<comment type="caution">
    <text evidence="16">The sequence shown here is derived from an EMBL/GenBank/DDBJ whole genome shotgun (WGS) entry which is preliminary data.</text>
</comment>
<proteinExistence type="inferred from homology"/>
<keyword evidence="4" id="KW-0109">Calcium transport</keyword>
<evidence type="ECO:0000256" key="15">
    <source>
        <dbReference type="SAM" id="Phobius"/>
    </source>
</evidence>
<dbReference type="GO" id="GO:0005262">
    <property type="term" value="F:calcium channel activity"/>
    <property type="evidence" value="ECO:0007669"/>
    <property type="project" value="UniProtKB-KW"/>
</dbReference>
<feature type="coiled-coil region" evidence="14">
    <location>
        <begin position="35"/>
        <end position="82"/>
    </location>
</feature>
<dbReference type="InterPro" id="IPR002809">
    <property type="entry name" value="EMC3/TMCO1"/>
</dbReference>
<keyword evidence="12 15" id="KW-0472">Membrane</keyword>
<dbReference type="GO" id="GO:0005789">
    <property type="term" value="C:endoplasmic reticulum membrane"/>
    <property type="evidence" value="ECO:0007669"/>
    <property type="project" value="UniProtKB-SubCell"/>
</dbReference>
<evidence type="ECO:0000256" key="6">
    <source>
        <dbReference type="ARBA" id="ARBA00022692"/>
    </source>
</evidence>
<dbReference type="InterPro" id="IPR008559">
    <property type="entry name" value="TMCO1"/>
</dbReference>
<sequence length="183" mass="21040">MLEYWNVFLIFVSAATSAFLTQLFTYIFVYRTSGYKSYKERVETLSLAIRKLKNTRIVPGQEKTHNKKMEQLKEQLKNLNTKMIWPRLKTTLVTGVLMLTLFGAFRSSYNGVVVAKLPFEPIKLVSKLSHRTLGGVDLSDCSFAFIMAVSMPFLREAFKRLGAFEPKYNETPKFFEAPNEGQN</sequence>
<evidence type="ECO:0000256" key="14">
    <source>
        <dbReference type="SAM" id="Coils"/>
    </source>
</evidence>
<organism evidence="16 18">
    <name type="scientific">Anaeramoeba flamelloides</name>
    <dbReference type="NCBI Taxonomy" id="1746091"/>
    <lineage>
        <taxon>Eukaryota</taxon>
        <taxon>Metamonada</taxon>
        <taxon>Anaeramoebidae</taxon>
        <taxon>Anaeramoeba</taxon>
    </lineage>
</organism>
<protein>
    <submittedName>
        <fullName evidence="16">Pnas-related</fullName>
    </submittedName>
</protein>
<dbReference type="PANTHER" id="PTHR20917">
    <property type="entry name" value="PNAS-RELATED"/>
    <property type="match status" value="1"/>
</dbReference>
<gene>
    <name evidence="16" type="ORF">M0812_21185</name>
    <name evidence="17" type="ORF">M0813_29078</name>
</gene>
<reference evidence="16" key="2">
    <citation type="submission" date="2022-08" db="EMBL/GenBank/DDBJ databases">
        <title>Novel sulphate-reducing endosymbionts in the free-living metamonad Anaeramoeba.</title>
        <authorList>
            <person name="Jerlstrom-Hultqvist J."/>
            <person name="Cepicka I."/>
            <person name="Gallot-Lavallee L."/>
            <person name="Salas-Leiva D."/>
            <person name="Curtis B.A."/>
            <person name="Zahonova K."/>
            <person name="Pipaliya S."/>
            <person name="Dacks J."/>
            <person name="Roger A.J."/>
        </authorList>
    </citation>
    <scope>NUCLEOTIDE SEQUENCE</scope>
    <source>
        <strain evidence="16">Busselton2</strain>
    </source>
</reference>
<dbReference type="PANTHER" id="PTHR20917:SF0">
    <property type="entry name" value="CALCIUM LOAD-ACTIVATED CALCIUM CHANNEL"/>
    <property type="match status" value="1"/>
</dbReference>
<evidence type="ECO:0000256" key="1">
    <source>
        <dbReference type="ARBA" id="ARBA00004477"/>
    </source>
</evidence>
<dbReference type="EMBL" id="JAOAOG010000267">
    <property type="protein sequence ID" value="KAJ6234786.1"/>
    <property type="molecule type" value="Genomic_DNA"/>
</dbReference>
<feature type="transmembrane region" description="Helical" evidence="15">
    <location>
        <begin position="6"/>
        <end position="29"/>
    </location>
</feature>
<keyword evidence="8" id="KW-0106">Calcium</keyword>
<evidence type="ECO:0000256" key="2">
    <source>
        <dbReference type="ARBA" id="ARBA00006537"/>
    </source>
</evidence>
<evidence type="ECO:0000256" key="10">
    <source>
        <dbReference type="ARBA" id="ARBA00023054"/>
    </source>
</evidence>
<dbReference type="Proteomes" id="UP001146793">
    <property type="component" value="Unassembled WGS sequence"/>
</dbReference>
<evidence type="ECO:0000313" key="19">
    <source>
        <dbReference type="Proteomes" id="UP001150062"/>
    </source>
</evidence>
<evidence type="ECO:0000313" key="16">
    <source>
        <dbReference type="EMBL" id="KAJ3432254.1"/>
    </source>
</evidence>
<dbReference type="GO" id="GO:0032469">
    <property type="term" value="P:endoplasmic reticulum calcium ion homeostasis"/>
    <property type="evidence" value="ECO:0007669"/>
    <property type="project" value="InterPro"/>
</dbReference>
<keyword evidence="9 15" id="KW-1133">Transmembrane helix</keyword>
<evidence type="ECO:0000256" key="3">
    <source>
        <dbReference type="ARBA" id="ARBA00022448"/>
    </source>
</evidence>
<keyword evidence="5" id="KW-0107">Calcium channel</keyword>
<accession>A0AAV7YRZ9</accession>
<evidence type="ECO:0000256" key="12">
    <source>
        <dbReference type="ARBA" id="ARBA00023136"/>
    </source>
</evidence>
<evidence type="ECO:0000313" key="17">
    <source>
        <dbReference type="EMBL" id="KAJ6234786.1"/>
    </source>
</evidence>
<keyword evidence="10 14" id="KW-0175">Coiled coil</keyword>
<evidence type="ECO:0000313" key="18">
    <source>
        <dbReference type="Proteomes" id="UP001146793"/>
    </source>
</evidence>
<feature type="transmembrane region" description="Helical" evidence="15">
    <location>
        <begin position="92"/>
        <end position="112"/>
    </location>
</feature>
<name>A0AAV7YRZ9_9EUKA</name>
<keyword evidence="3" id="KW-0813">Transport</keyword>
<reference evidence="17" key="1">
    <citation type="submission" date="2022-08" db="EMBL/GenBank/DDBJ databases">
        <title>Novel sulfate-reducing endosymbionts in the free-living metamonad Anaeramoeba.</title>
        <authorList>
            <person name="Jerlstrom-Hultqvist J."/>
            <person name="Cepicka I."/>
            <person name="Gallot-Lavallee L."/>
            <person name="Salas-Leiva D."/>
            <person name="Curtis B.A."/>
            <person name="Zahonova K."/>
            <person name="Pipaliya S."/>
            <person name="Dacks J."/>
            <person name="Roger A.J."/>
        </authorList>
    </citation>
    <scope>NUCLEOTIDE SEQUENCE</scope>
    <source>
        <strain evidence="17">Schooner1</strain>
    </source>
</reference>
<evidence type="ECO:0000256" key="4">
    <source>
        <dbReference type="ARBA" id="ARBA00022568"/>
    </source>
</evidence>
<keyword evidence="13" id="KW-0407">Ion channel</keyword>
<dbReference type="Pfam" id="PF01956">
    <property type="entry name" value="EMC3_TMCO1"/>
    <property type="match status" value="1"/>
</dbReference>
<evidence type="ECO:0000256" key="13">
    <source>
        <dbReference type="ARBA" id="ARBA00023303"/>
    </source>
</evidence>